<dbReference type="AlphaFoldDB" id="A0A819L121"/>
<evidence type="ECO:0000256" key="5">
    <source>
        <dbReference type="ARBA" id="ARBA00022989"/>
    </source>
</evidence>
<dbReference type="InterPro" id="IPR050352">
    <property type="entry name" value="ABCG_transporters"/>
</dbReference>
<dbReference type="GO" id="GO:0005524">
    <property type="term" value="F:ATP binding"/>
    <property type="evidence" value="ECO:0007669"/>
    <property type="project" value="InterPro"/>
</dbReference>
<evidence type="ECO:0000256" key="4">
    <source>
        <dbReference type="ARBA" id="ARBA00022692"/>
    </source>
</evidence>
<evidence type="ECO:0000256" key="3">
    <source>
        <dbReference type="ARBA" id="ARBA00022448"/>
    </source>
</evidence>
<organism evidence="9 10">
    <name type="scientific">Rotaria sordida</name>
    <dbReference type="NCBI Taxonomy" id="392033"/>
    <lineage>
        <taxon>Eukaryota</taxon>
        <taxon>Metazoa</taxon>
        <taxon>Spiralia</taxon>
        <taxon>Gnathifera</taxon>
        <taxon>Rotifera</taxon>
        <taxon>Eurotatoria</taxon>
        <taxon>Bdelloidea</taxon>
        <taxon>Philodinida</taxon>
        <taxon>Philodinidae</taxon>
        <taxon>Rotaria</taxon>
    </lineage>
</organism>
<keyword evidence="5" id="KW-1133">Transmembrane helix</keyword>
<name>A0A819L121_9BILA</name>
<evidence type="ECO:0000313" key="10">
    <source>
        <dbReference type="Proteomes" id="UP000663836"/>
    </source>
</evidence>
<feature type="domain" description="ABC transporter" evidence="7">
    <location>
        <begin position="27"/>
        <end position="163"/>
    </location>
</feature>
<dbReference type="SUPFAM" id="SSF52540">
    <property type="entry name" value="P-loop containing nucleoside triphosphate hydrolases"/>
    <property type="match status" value="1"/>
</dbReference>
<dbReference type="Proteomes" id="UP000663864">
    <property type="component" value="Unassembled WGS sequence"/>
</dbReference>
<sequence length="164" mass="18201">MWSQISLCKAAPKKQILFDVSGTFKPGPTGCGKTTLLDILADRKDRRTYEGCVLMNGHPRPISSVFRYMVGYVVQDDIFSGTLTVRENLLFSANLRLPQSVTVGERLERVEKIIEQLGLSECANTRMGTESKRGISGGERKRTCIAMEMVLSPIILFLDEPTTG</sequence>
<comment type="subcellular location">
    <subcellularLocation>
        <location evidence="1">Membrane</location>
        <topology evidence="1">Multi-pass membrane protein</topology>
    </subcellularLocation>
</comment>
<accession>A0A819L121</accession>
<dbReference type="InterPro" id="IPR003439">
    <property type="entry name" value="ABC_transporter-like_ATP-bd"/>
</dbReference>
<dbReference type="PANTHER" id="PTHR48041:SF116">
    <property type="entry name" value="PROTEIN BROWN"/>
    <property type="match status" value="1"/>
</dbReference>
<evidence type="ECO:0000256" key="6">
    <source>
        <dbReference type="ARBA" id="ARBA00023136"/>
    </source>
</evidence>
<dbReference type="EMBL" id="CAJNOT010000464">
    <property type="protein sequence ID" value="CAF0990618.1"/>
    <property type="molecule type" value="Genomic_DNA"/>
</dbReference>
<dbReference type="Pfam" id="PF00005">
    <property type="entry name" value="ABC_tran"/>
    <property type="match status" value="1"/>
</dbReference>
<keyword evidence="6" id="KW-0472">Membrane</keyword>
<dbReference type="InterPro" id="IPR027417">
    <property type="entry name" value="P-loop_NTPase"/>
</dbReference>
<protein>
    <recommendedName>
        <fullName evidence="7">ABC transporter domain-containing protein</fullName>
    </recommendedName>
</protein>
<comment type="similarity">
    <text evidence="2">Belongs to the ABC transporter superfamily. ABCG family. Eye pigment precursor importer (TC 3.A.1.204) subfamily.</text>
</comment>
<dbReference type="Gene3D" id="3.40.50.300">
    <property type="entry name" value="P-loop containing nucleotide triphosphate hydrolases"/>
    <property type="match status" value="1"/>
</dbReference>
<dbReference type="GO" id="GO:0005886">
    <property type="term" value="C:plasma membrane"/>
    <property type="evidence" value="ECO:0007669"/>
    <property type="project" value="TreeGrafter"/>
</dbReference>
<reference evidence="9" key="1">
    <citation type="submission" date="2021-02" db="EMBL/GenBank/DDBJ databases">
        <authorList>
            <person name="Nowell W R."/>
        </authorList>
    </citation>
    <scope>NUCLEOTIDE SEQUENCE</scope>
</reference>
<dbReference type="Proteomes" id="UP000663836">
    <property type="component" value="Unassembled WGS sequence"/>
</dbReference>
<comment type="caution">
    <text evidence="9">The sequence shown here is derived from an EMBL/GenBank/DDBJ whole genome shotgun (WGS) entry which is preliminary data.</text>
</comment>
<gene>
    <name evidence="9" type="ORF">JBS370_LOCUS23937</name>
    <name evidence="8" type="ORF">ZHD862_LOCUS12003</name>
</gene>
<dbReference type="EMBL" id="CAJOBD010003616">
    <property type="protein sequence ID" value="CAF3958259.1"/>
    <property type="molecule type" value="Genomic_DNA"/>
</dbReference>
<keyword evidence="4" id="KW-0812">Transmembrane</keyword>
<proteinExistence type="inferred from homology"/>
<keyword evidence="3" id="KW-0813">Transport</keyword>
<evidence type="ECO:0000256" key="1">
    <source>
        <dbReference type="ARBA" id="ARBA00004141"/>
    </source>
</evidence>
<dbReference type="PANTHER" id="PTHR48041">
    <property type="entry name" value="ABC TRANSPORTER G FAMILY MEMBER 28"/>
    <property type="match status" value="1"/>
</dbReference>
<evidence type="ECO:0000256" key="2">
    <source>
        <dbReference type="ARBA" id="ARBA00005814"/>
    </source>
</evidence>
<dbReference type="GO" id="GO:0042626">
    <property type="term" value="F:ATPase-coupled transmembrane transporter activity"/>
    <property type="evidence" value="ECO:0007669"/>
    <property type="project" value="TreeGrafter"/>
</dbReference>
<evidence type="ECO:0000313" key="8">
    <source>
        <dbReference type="EMBL" id="CAF0990618.1"/>
    </source>
</evidence>
<evidence type="ECO:0000313" key="9">
    <source>
        <dbReference type="EMBL" id="CAF3958259.1"/>
    </source>
</evidence>
<dbReference type="GO" id="GO:0016887">
    <property type="term" value="F:ATP hydrolysis activity"/>
    <property type="evidence" value="ECO:0007669"/>
    <property type="project" value="InterPro"/>
</dbReference>
<evidence type="ECO:0000259" key="7">
    <source>
        <dbReference type="Pfam" id="PF00005"/>
    </source>
</evidence>